<dbReference type="Proteomes" id="UP000013085">
    <property type="component" value="Unassembled WGS sequence"/>
</dbReference>
<accession>A0A0E2HC36</accession>
<reference evidence="1 2" key="1">
    <citation type="submission" date="2013-01" db="EMBL/GenBank/DDBJ databases">
        <title>The Genome Sequence of Clostridium clostridioforme 90A8.</title>
        <authorList>
            <consortium name="The Broad Institute Genome Sequencing Platform"/>
            <person name="Earl A."/>
            <person name="Ward D."/>
            <person name="Feldgarden M."/>
            <person name="Gevers D."/>
            <person name="Courvalin P."/>
            <person name="Lambert T."/>
            <person name="Walker B."/>
            <person name="Young S.K."/>
            <person name="Zeng Q."/>
            <person name="Gargeya S."/>
            <person name="Fitzgerald M."/>
            <person name="Haas B."/>
            <person name="Abouelleil A."/>
            <person name="Alvarado L."/>
            <person name="Arachchi H.M."/>
            <person name="Berlin A.M."/>
            <person name="Chapman S.B."/>
            <person name="Dewar J."/>
            <person name="Goldberg J."/>
            <person name="Griggs A."/>
            <person name="Gujja S."/>
            <person name="Hansen M."/>
            <person name="Howarth C."/>
            <person name="Imamovic A."/>
            <person name="Larimer J."/>
            <person name="McCowan C."/>
            <person name="Murphy C."/>
            <person name="Neiman D."/>
            <person name="Pearson M."/>
            <person name="Priest M."/>
            <person name="Roberts A."/>
            <person name="Saif S."/>
            <person name="Shea T."/>
            <person name="Sisk P."/>
            <person name="Sykes S."/>
            <person name="Wortman J."/>
            <person name="Nusbaum C."/>
            <person name="Birren B."/>
        </authorList>
    </citation>
    <scope>NUCLEOTIDE SEQUENCE [LARGE SCALE GENOMIC DNA]</scope>
    <source>
        <strain evidence="1 2">90A8</strain>
    </source>
</reference>
<dbReference type="AlphaFoldDB" id="A0A0E2HC36"/>
<protein>
    <recommendedName>
        <fullName evidence="3">DUF2634 domain-containing protein</fullName>
    </recommendedName>
</protein>
<name>A0A0E2HC36_9FIRM</name>
<dbReference type="EMBL" id="AGYR01000018">
    <property type="protein sequence ID" value="ENZ17186.1"/>
    <property type="molecule type" value="Genomic_DNA"/>
</dbReference>
<dbReference type="RefSeq" id="WP_002595599.1">
    <property type="nucleotide sequence ID" value="NZ_KB851019.1"/>
</dbReference>
<gene>
    <name evidence="1" type="ORF">HMPREF1090_01956</name>
</gene>
<dbReference type="InterPro" id="IPR020288">
    <property type="entry name" value="Sheath_initiator"/>
</dbReference>
<organism evidence="1 2">
    <name type="scientific">[Clostridium] clostridioforme 90A8</name>
    <dbReference type="NCBI Taxonomy" id="999408"/>
    <lineage>
        <taxon>Bacteria</taxon>
        <taxon>Bacillati</taxon>
        <taxon>Bacillota</taxon>
        <taxon>Clostridia</taxon>
        <taxon>Lachnospirales</taxon>
        <taxon>Lachnospiraceae</taxon>
        <taxon>Enterocloster</taxon>
    </lineage>
</organism>
<sequence>MGVFPFINTETVQEAASKKLPLFREYAYDFEKHCLKLDDDGRTYLVQGNEALRIWIYFALETARYRYTAYDTTFGSEIEEQLIGQPMNDEVTQMELERYTTEALMCNPYIEELSEFDFVLQKDGIKESFRCRSVYGEETIQYDIKAVR</sequence>
<evidence type="ECO:0008006" key="3">
    <source>
        <dbReference type="Google" id="ProtNLM"/>
    </source>
</evidence>
<evidence type="ECO:0000313" key="1">
    <source>
        <dbReference type="EMBL" id="ENZ17186.1"/>
    </source>
</evidence>
<dbReference type="PATRIC" id="fig|999408.3.peg.2100"/>
<dbReference type="Pfam" id="PF10934">
    <property type="entry name" value="Sheath_initiator"/>
    <property type="match status" value="1"/>
</dbReference>
<comment type="caution">
    <text evidence="1">The sequence shown here is derived from an EMBL/GenBank/DDBJ whole genome shotgun (WGS) entry which is preliminary data.</text>
</comment>
<proteinExistence type="predicted"/>
<dbReference type="HOGENOM" id="CLU_141574_2_1_9"/>
<evidence type="ECO:0000313" key="2">
    <source>
        <dbReference type="Proteomes" id="UP000013085"/>
    </source>
</evidence>